<sequence length="177" mass="19924">MAATATENNSQVDVEREALLAFLAEQREFLLTTVRGLDDERLQERPTVSALNLIGLVKHLSNTERGWLQFIEQGSPEVDYEAQETYDHHENTFRLVGDETVEGVLAHYAETARATEAYIRPLGSLEVSRPLPAAPWFPEDTSWTARDVLLHLIRETAQHCGHADIIRESIDGQKTMG</sequence>
<organism evidence="1 2">
    <name type="scientific">Nocardiopsis metallicus</name>
    <dbReference type="NCBI Taxonomy" id="179819"/>
    <lineage>
        <taxon>Bacteria</taxon>
        <taxon>Bacillati</taxon>
        <taxon>Actinomycetota</taxon>
        <taxon>Actinomycetes</taxon>
        <taxon>Streptosporangiales</taxon>
        <taxon>Nocardiopsidaceae</taxon>
        <taxon>Nocardiopsis</taxon>
    </lineage>
</organism>
<protein>
    <submittedName>
        <fullName evidence="1">Putative damage-inducible protein DinB</fullName>
    </submittedName>
</protein>
<reference evidence="1 2" key="1">
    <citation type="submission" date="2020-08" db="EMBL/GenBank/DDBJ databases">
        <title>Sequencing the genomes of 1000 actinobacteria strains.</title>
        <authorList>
            <person name="Klenk H.-P."/>
        </authorList>
    </citation>
    <scope>NUCLEOTIDE SEQUENCE [LARGE SCALE GENOMIC DNA]</scope>
    <source>
        <strain evidence="1 2">DSM 44598</strain>
    </source>
</reference>
<dbReference type="InterPro" id="IPR007061">
    <property type="entry name" value="MST-like"/>
</dbReference>
<dbReference type="AlphaFoldDB" id="A0A840WQL7"/>
<evidence type="ECO:0000313" key="1">
    <source>
        <dbReference type="EMBL" id="MBB5494145.1"/>
    </source>
</evidence>
<comment type="caution">
    <text evidence="1">The sequence shown here is derived from an EMBL/GenBank/DDBJ whole genome shotgun (WGS) entry which is preliminary data.</text>
</comment>
<dbReference type="SUPFAM" id="SSF109854">
    <property type="entry name" value="DinB/YfiT-like putative metalloenzymes"/>
    <property type="match status" value="1"/>
</dbReference>
<dbReference type="Gene3D" id="1.20.120.450">
    <property type="entry name" value="dinb family like domain"/>
    <property type="match status" value="1"/>
</dbReference>
<accession>A0A840WQL7</accession>
<dbReference type="Pfam" id="PF04978">
    <property type="entry name" value="MST"/>
    <property type="match status" value="1"/>
</dbReference>
<keyword evidence="2" id="KW-1185">Reference proteome</keyword>
<dbReference type="Proteomes" id="UP000579647">
    <property type="component" value="Unassembled WGS sequence"/>
</dbReference>
<proteinExistence type="predicted"/>
<dbReference type="RefSeq" id="WP_184367231.1">
    <property type="nucleotide sequence ID" value="NZ_BAAAKM010000094.1"/>
</dbReference>
<gene>
    <name evidence="1" type="ORF">HNR07_005282</name>
</gene>
<name>A0A840WQL7_9ACTN</name>
<dbReference type="InterPro" id="IPR034660">
    <property type="entry name" value="DinB/YfiT-like"/>
</dbReference>
<dbReference type="EMBL" id="JACHDO010000001">
    <property type="protein sequence ID" value="MBB5494145.1"/>
    <property type="molecule type" value="Genomic_DNA"/>
</dbReference>
<evidence type="ECO:0000313" key="2">
    <source>
        <dbReference type="Proteomes" id="UP000579647"/>
    </source>
</evidence>